<reference evidence="1 2" key="1">
    <citation type="journal article" date="2021" name="Sci. Rep.">
        <title>The distribution of antibiotic resistance genes in chicken gut microbiota commensals.</title>
        <authorList>
            <person name="Juricova H."/>
            <person name="Matiasovicova J."/>
            <person name="Kubasova T."/>
            <person name="Cejkova D."/>
            <person name="Rychlik I."/>
        </authorList>
    </citation>
    <scope>NUCLEOTIDE SEQUENCE [LARGE SCALE GENOMIC DNA]</scope>
    <source>
        <strain evidence="1 2">An829</strain>
    </source>
</reference>
<sequence length="169" mass="18949">MSDTSARVLKTRLADAANRPINTFAHAMKTLLIHAPYYAIIAELKVRDRRALPNGMSGLLEIGIPQSAATEILKVAADYSQRPVLGVLLFTERMFALRSLAYPQAKKLEAYYRSKALSKATLDEMRERIDDIIRTYWPTETKGQIVRTPFDLPYVEDSCAANDSSKRAA</sequence>
<evidence type="ECO:0008006" key="3">
    <source>
        <dbReference type="Google" id="ProtNLM"/>
    </source>
</evidence>
<evidence type="ECO:0000313" key="2">
    <source>
        <dbReference type="Proteomes" id="UP000715095"/>
    </source>
</evidence>
<dbReference type="EMBL" id="JACJJC010000007">
    <property type="protein sequence ID" value="MBM6704047.1"/>
    <property type="molecule type" value="Genomic_DNA"/>
</dbReference>
<dbReference type="RefSeq" id="WP_205102511.1">
    <property type="nucleotide sequence ID" value="NZ_JACJJC010000007.1"/>
</dbReference>
<organism evidence="1 2">
    <name type="scientific">Sutterella massiliensis</name>
    <dbReference type="NCBI Taxonomy" id="1816689"/>
    <lineage>
        <taxon>Bacteria</taxon>
        <taxon>Pseudomonadati</taxon>
        <taxon>Pseudomonadota</taxon>
        <taxon>Betaproteobacteria</taxon>
        <taxon>Burkholderiales</taxon>
        <taxon>Sutterellaceae</taxon>
        <taxon>Sutterella</taxon>
    </lineage>
</organism>
<keyword evidence="2" id="KW-1185">Reference proteome</keyword>
<evidence type="ECO:0000313" key="1">
    <source>
        <dbReference type="EMBL" id="MBM6704047.1"/>
    </source>
</evidence>
<comment type="caution">
    <text evidence="1">The sequence shown here is derived from an EMBL/GenBank/DDBJ whole genome shotgun (WGS) entry which is preliminary data.</text>
</comment>
<accession>A0ABS2DRU5</accession>
<gene>
    <name evidence="1" type="ORF">H6A60_06045</name>
</gene>
<protein>
    <recommendedName>
        <fullName evidence="3">DUF1845 domain-containing protein</fullName>
    </recommendedName>
</protein>
<proteinExistence type="predicted"/>
<name>A0ABS2DRU5_9BURK</name>
<dbReference type="Proteomes" id="UP000715095">
    <property type="component" value="Unassembled WGS sequence"/>
</dbReference>